<dbReference type="Pfam" id="PF01370">
    <property type="entry name" value="Epimerase"/>
    <property type="match status" value="1"/>
</dbReference>
<dbReference type="Proteomes" id="UP000823521">
    <property type="component" value="Unassembled WGS sequence"/>
</dbReference>
<reference evidence="2 3" key="1">
    <citation type="submission" date="2019-12" db="EMBL/GenBank/DDBJ databases">
        <title>Whole genome sequencing of endophytic Actinobacterium Micromonospora sp. MPMI6T.</title>
        <authorList>
            <person name="Evv R."/>
            <person name="Podile A.R."/>
        </authorList>
    </citation>
    <scope>NUCLEOTIDE SEQUENCE [LARGE SCALE GENOMIC DNA]</scope>
    <source>
        <strain evidence="2 3">MPMI6</strain>
    </source>
</reference>
<dbReference type="EMBL" id="WVUH01000027">
    <property type="protein sequence ID" value="MBO4205502.1"/>
    <property type="molecule type" value="Genomic_DNA"/>
</dbReference>
<accession>A0ABS3VLT6</accession>
<dbReference type="RefSeq" id="WP_208811684.1">
    <property type="nucleotide sequence ID" value="NZ_WVUH01000027.1"/>
</dbReference>
<comment type="caution">
    <text evidence="2">The sequence shown here is derived from an EMBL/GenBank/DDBJ whole genome shotgun (WGS) entry which is preliminary data.</text>
</comment>
<dbReference type="InterPro" id="IPR001509">
    <property type="entry name" value="Epimerase_deHydtase"/>
</dbReference>
<dbReference type="InterPro" id="IPR036291">
    <property type="entry name" value="NAD(P)-bd_dom_sf"/>
</dbReference>
<sequence>MRILVLGGTRFLGRAVARLAHDRGYDVTCAARSVSGAPPAGPRFVPVDRDDPDGLAALDGGWFDAVVDVTRRVDHARYALDTLADRVGHWVFVSSVSVYADHSVPGRSVADTPLLPPAPDGVDGPGPDFRFYGECKVSIERAVLDRVGPDRAFVCRAGLIVGPEDTSDRFPYWVRRLADGGEVLAPGRPDEPVQWVDVEDLAAWLLHGATTRLGGTFDGTGPARGMAEVLAGIAAGVGRPDPRLTWVDGGFLRARDVRPWSGDRSLPLWVGGDPADAGFLARDVTDALAAGLTVRPVGASARATLDWMTSTPEAVRPGGLGRAVEAEVLREWHAERDG</sequence>
<proteinExistence type="predicted"/>
<protein>
    <submittedName>
        <fullName evidence="2">NAD-dependent epimerase/dehydratase family protein</fullName>
    </submittedName>
</protein>
<evidence type="ECO:0000259" key="1">
    <source>
        <dbReference type="Pfam" id="PF01370"/>
    </source>
</evidence>
<feature type="domain" description="NAD-dependent epimerase/dehydratase" evidence="1">
    <location>
        <begin position="3"/>
        <end position="207"/>
    </location>
</feature>
<keyword evidence="3" id="KW-1185">Reference proteome</keyword>
<dbReference type="Gene3D" id="3.40.50.720">
    <property type="entry name" value="NAD(P)-binding Rossmann-like Domain"/>
    <property type="match status" value="1"/>
</dbReference>
<evidence type="ECO:0000313" key="3">
    <source>
        <dbReference type="Proteomes" id="UP000823521"/>
    </source>
</evidence>
<gene>
    <name evidence="2" type="ORF">GSF22_05685</name>
</gene>
<organism evidence="2 3">
    <name type="scientific">Micromonospora echinofusca</name>
    <dbReference type="NCBI Taxonomy" id="47858"/>
    <lineage>
        <taxon>Bacteria</taxon>
        <taxon>Bacillati</taxon>
        <taxon>Actinomycetota</taxon>
        <taxon>Actinomycetes</taxon>
        <taxon>Micromonosporales</taxon>
        <taxon>Micromonosporaceae</taxon>
        <taxon>Micromonospora</taxon>
    </lineage>
</organism>
<name>A0ABS3VLT6_MICEH</name>
<dbReference type="SUPFAM" id="SSF51735">
    <property type="entry name" value="NAD(P)-binding Rossmann-fold domains"/>
    <property type="match status" value="1"/>
</dbReference>
<evidence type="ECO:0000313" key="2">
    <source>
        <dbReference type="EMBL" id="MBO4205502.1"/>
    </source>
</evidence>